<dbReference type="Proteomes" id="UP000034087">
    <property type="component" value="Unassembled WGS sequence"/>
</dbReference>
<proteinExistence type="predicted"/>
<gene>
    <name evidence="1" type="ORF">UW53_C0003G0115</name>
</gene>
<dbReference type="InterPro" id="IPR056238">
    <property type="entry name" value="YunG-like"/>
</dbReference>
<dbReference type="Pfam" id="PF24585">
    <property type="entry name" value="YunG"/>
    <property type="match status" value="1"/>
</dbReference>
<protein>
    <submittedName>
        <fullName evidence="1">Uncharacterized protein</fullName>
    </submittedName>
</protein>
<dbReference type="EMBL" id="LCIR01000003">
    <property type="protein sequence ID" value="KKT60204.1"/>
    <property type="molecule type" value="Genomic_DNA"/>
</dbReference>
<evidence type="ECO:0000313" key="2">
    <source>
        <dbReference type="Proteomes" id="UP000034087"/>
    </source>
</evidence>
<name>A0A0G1LK15_9BACT</name>
<accession>A0A0G1LK15</accession>
<reference evidence="1 2" key="1">
    <citation type="journal article" date="2015" name="Nature">
        <title>rRNA introns, odd ribosomes, and small enigmatic genomes across a large radiation of phyla.</title>
        <authorList>
            <person name="Brown C.T."/>
            <person name="Hug L.A."/>
            <person name="Thomas B.C."/>
            <person name="Sharon I."/>
            <person name="Castelle C.J."/>
            <person name="Singh A."/>
            <person name="Wilkins M.J."/>
            <person name="Williams K.H."/>
            <person name="Banfield J.F."/>
        </authorList>
    </citation>
    <scope>NUCLEOTIDE SEQUENCE [LARGE SCALE GENOMIC DNA]</scope>
</reference>
<evidence type="ECO:0000313" key="1">
    <source>
        <dbReference type="EMBL" id="KKT60204.1"/>
    </source>
</evidence>
<comment type="caution">
    <text evidence="1">The sequence shown here is derived from an EMBL/GenBank/DDBJ whole genome shotgun (WGS) entry which is preliminary data.</text>
</comment>
<sequence>MKQKIPLVELKYLLKNSCSQETSDAPDKWTPENPLFGHCAVIAAIFQDFYGGWIKRALFPKEWADKFGSRSHYWNEEIIFNSDLPENFDLSRDQFPSDFPYDDFVNGEVGEMSENKDWRDYILSFDKTANRHVLLASRVLNLLMSNPLFTDLKFQHAWELAFSGFSGESKCLKMRFVCSVYDKVGNLITESTNKNFCVEFGKERLCSFDGSVCVRLGMPSRTDATLGDCGHAPIWCLAKVFELGWKPSDLPMLDFYEAGFKPDGSPWWRDEPSYTCTYCENMFAVFGLDKIYGTFDGRWQPLWTKDSLYSSTEYAKGTKKA</sequence>
<dbReference type="AlphaFoldDB" id="A0A0G1LK15"/>
<organism evidence="1 2">
    <name type="scientific">Candidatus Giovannonibacteria bacterium GW2011_GWA1_44_25</name>
    <dbReference type="NCBI Taxonomy" id="1618645"/>
    <lineage>
        <taxon>Bacteria</taxon>
        <taxon>Candidatus Giovannoniibacteriota</taxon>
    </lineage>
</organism>